<evidence type="ECO:0000313" key="3">
    <source>
        <dbReference type="EMBL" id="CEF98054.1"/>
    </source>
</evidence>
<dbReference type="InParanoid" id="A0A090M7H4"/>
<feature type="region of interest" description="Disordered" evidence="2">
    <location>
        <begin position="78"/>
        <end position="142"/>
    </location>
</feature>
<accession>A0A090M7H4</accession>
<feature type="region of interest" description="Disordered" evidence="2">
    <location>
        <begin position="505"/>
        <end position="532"/>
    </location>
</feature>
<proteinExistence type="predicted"/>
<dbReference type="RefSeq" id="XP_022839051.1">
    <property type="nucleotide sequence ID" value="XM_022984307.1"/>
</dbReference>
<gene>
    <name evidence="3" type="ORF">OT_ostta05g03310</name>
</gene>
<feature type="compositionally biased region" description="Basic residues" evidence="2">
    <location>
        <begin position="519"/>
        <end position="532"/>
    </location>
</feature>
<dbReference type="AlphaFoldDB" id="A0A090M7H4"/>
<dbReference type="KEGG" id="ota:OT_ostta05g03310"/>
<feature type="region of interest" description="Disordered" evidence="2">
    <location>
        <begin position="22"/>
        <end position="44"/>
    </location>
</feature>
<dbReference type="GeneID" id="9835136"/>
<dbReference type="Proteomes" id="UP000009170">
    <property type="component" value="Unassembled WGS sequence"/>
</dbReference>
<dbReference type="PROSITE" id="PS50890">
    <property type="entry name" value="PUA"/>
    <property type="match status" value="1"/>
</dbReference>
<name>A0A090M7H4_OSTTA</name>
<comment type="caution">
    <text evidence="3">The sequence shown here is derived from an EMBL/GenBank/DDBJ whole genome shotgun (WGS) entry which is preliminary data.</text>
</comment>
<sequence length="532" mass="59341">MSDAAVARGRARLDAFRALRKHARGTNVKSERTDSTDVSSVGASLEVTEDRAVRAEALVNDIKPSDVIVSVLADVSTTETADATTAEETSRTAEAATERERAERSEKKTNAHSALANMNDESTRISERVTSMTAETEAKTERRSEGLLGATTSTDRAREQYERVMRAINGNGEIDASLFEPVSASSLKSEEEEDEEMNVEAEPLATYPDLDAIIAQVQRNDVIGGAPARAVRDDQSEIAMLQEVIDDMTSEKLGLLRGLQRSQAMVDDLVGENEALMQRFNETKSQLSALQGEYDRLWMQRQSERANMPGDVDALQMGGPDANERVQALAAEVVNLEERLQEFDEVKSENEALKLEVRRCNARTSEVELVLEATQEQSRLFKERFQGSEFMKTIELLEGDDAAFLCAWLKRKDTDVLKEARATAISKTIDRERSDALREAEQTSGEVDEEQIELLSSIDTLLEQLQVEKTNSRRQLTSANESIEQLKVRNELLESQLAKVLNQLAGTQEDLSDEDDAKPRRRGLFSMFARRR</sequence>
<reference evidence="4" key="1">
    <citation type="journal article" date="2006" name="Proc. Natl. Acad. Sci. U.S.A.">
        <title>Genome analysis of the smallest free-living eukaryote Ostreococcus tauri unveils many unique features.</title>
        <authorList>
            <person name="Derelle E."/>
            <person name="Ferraz C."/>
            <person name="Rombauts S."/>
            <person name="Rouze P."/>
            <person name="Worden A.Z."/>
            <person name="Robbens S."/>
            <person name="Partensky F."/>
            <person name="Degroeve S."/>
            <person name="Echeynie S."/>
            <person name="Cooke R."/>
            <person name="Saeys Y."/>
            <person name="Wuyts J."/>
            <person name="Jabbari K."/>
            <person name="Bowler C."/>
            <person name="Panaud O."/>
            <person name="Piegu B."/>
            <person name="Ball S.G."/>
            <person name="Ral J.-P."/>
            <person name="Bouget F.-Y."/>
            <person name="Piganeau G."/>
            <person name="De Baets B."/>
            <person name="Picard A."/>
            <person name="Delseny M."/>
            <person name="Demaille J."/>
            <person name="Van de Peer Y."/>
            <person name="Moreau H."/>
        </authorList>
    </citation>
    <scope>NUCLEOTIDE SEQUENCE [LARGE SCALE GENOMIC DNA]</scope>
    <source>
        <strain evidence="4">OTTH 0595 / CCAP 157/2 / RCC745</strain>
    </source>
</reference>
<dbReference type="PANTHER" id="PTHR47490:SF2">
    <property type="entry name" value="PROTEIN BLISTER"/>
    <property type="match status" value="1"/>
</dbReference>
<dbReference type="InterPro" id="IPR044194">
    <property type="entry name" value="BLISTER"/>
</dbReference>
<evidence type="ECO:0000256" key="2">
    <source>
        <dbReference type="SAM" id="MobiDB-lite"/>
    </source>
</evidence>
<feature type="compositionally biased region" description="Basic and acidic residues" evidence="2">
    <location>
        <begin position="88"/>
        <end position="109"/>
    </location>
</feature>
<evidence type="ECO:0000313" key="4">
    <source>
        <dbReference type="Proteomes" id="UP000009170"/>
    </source>
</evidence>
<keyword evidence="1" id="KW-0175">Coiled coil</keyword>
<feature type="compositionally biased region" description="Low complexity" evidence="2">
    <location>
        <begin position="78"/>
        <end position="87"/>
    </location>
</feature>
<evidence type="ECO:0000256" key="1">
    <source>
        <dbReference type="SAM" id="Coils"/>
    </source>
</evidence>
<feature type="coiled-coil region" evidence="1">
    <location>
        <begin position="259"/>
        <end position="293"/>
    </location>
</feature>
<keyword evidence="4" id="KW-1185">Reference proteome</keyword>
<dbReference type="EMBL" id="CAID01000005">
    <property type="protein sequence ID" value="CEF98054.1"/>
    <property type="molecule type" value="Genomic_DNA"/>
</dbReference>
<dbReference type="GO" id="GO:0040008">
    <property type="term" value="P:regulation of growth"/>
    <property type="evidence" value="ECO:0007669"/>
    <property type="project" value="InterPro"/>
</dbReference>
<reference evidence="3 4" key="2">
    <citation type="journal article" date="2014" name="BMC Genomics">
        <title>An improved genome of the model marine alga Ostreococcus tauri unfolds by assessing Illumina de novo assemblies.</title>
        <authorList>
            <person name="Blanc-Mathieu R."/>
            <person name="Verhelst B."/>
            <person name="Derelle E."/>
            <person name="Rombauts S."/>
            <person name="Bouget F.Y."/>
            <person name="Carre I."/>
            <person name="Chateau A."/>
            <person name="Eyre-Walker A."/>
            <person name="Grimsley N."/>
            <person name="Moreau H."/>
            <person name="Piegu B."/>
            <person name="Rivals E."/>
            <person name="Schackwitz W."/>
            <person name="Van de Peer Y."/>
            <person name="Piganeau G."/>
        </authorList>
    </citation>
    <scope>NUCLEOTIDE SEQUENCE [LARGE SCALE GENOMIC DNA]</scope>
    <source>
        <strain evidence="4">OTTH 0595 / CCAP 157/2 / RCC745</strain>
    </source>
</reference>
<protein>
    <submittedName>
        <fullName evidence="3">Unnamed product</fullName>
    </submittedName>
</protein>
<feature type="coiled-coil region" evidence="1">
    <location>
        <begin position="326"/>
        <end position="363"/>
    </location>
</feature>
<organism evidence="3 4">
    <name type="scientific">Ostreococcus tauri</name>
    <name type="common">Marine green alga</name>
    <dbReference type="NCBI Taxonomy" id="70448"/>
    <lineage>
        <taxon>Eukaryota</taxon>
        <taxon>Viridiplantae</taxon>
        <taxon>Chlorophyta</taxon>
        <taxon>Mamiellophyceae</taxon>
        <taxon>Mamiellales</taxon>
        <taxon>Bathycoccaceae</taxon>
        <taxon>Ostreococcus</taxon>
    </lineage>
</organism>
<dbReference type="PANTHER" id="PTHR47490">
    <property type="entry name" value="PROTEIN BLISTER"/>
    <property type="match status" value="1"/>
</dbReference>
<dbReference type="OrthoDB" id="2019993at2759"/>